<reference evidence="1" key="1">
    <citation type="submission" date="2020-10" db="EMBL/GenBank/DDBJ databases">
        <authorList>
            <person name="Han B."/>
            <person name="Lu T."/>
            <person name="Zhao Q."/>
            <person name="Huang X."/>
            <person name="Zhao Y."/>
        </authorList>
    </citation>
    <scope>NUCLEOTIDE SEQUENCE</scope>
</reference>
<accession>A0A811MGC6</accession>
<dbReference type="InterPro" id="IPR036291">
    <property type="entry name" value="NAD(P)-bd_dom_sf"/>
</dbReference>
<sequence length="285" mass="31818">MSVRALAPLTDITHIFYVTRASRHGWSNAEARAVNHAMLSSVLSAVVPNAPDLKHIALQSSRNQSADPFQPPVWGAFSEDGWLGPYSEDTLIDGIATRVGAVTWSVHRPATILGFSPRSSRNLVSSLCVYAAICGKEGAVLHRLLHEWVAAVQGIWAAMMASPNEAFNCGNGDVFKWKQLWSMLASHFGVRWAGYEGEDQRFKLEEAMVGKEPVWAAIVKENRLVETELEEDITTWWLVDAVINADKEHVETMNKSKEFGFHSFYDAVRCFDTCIRRMKASRIVP</sequence>
<dbReference type="Proteomes" id="UP000604825">
    <property type="component" value="Unassembled WGS sequence"/>
</dbReference>
<dbReference type="PANTHER" id="PTHR32487">
    <property type="entry name" value="3-OXO-DELTA(4,5)-STEROID 5-BETA-REDUCTASE"/>
    <property type="match status" value="1"/>
</dbReference>
<dbReference type="AlphaFoldDB" id="A0A811MGC6"/>
<dbReference type="EMBL" id="CAJGYO010000001">
    <property type="protein sequence ID" value="CAD6204125.1"/>
    <property type="molecule type" value="Genomic_DNA"/>
</dbReference>
<keyword evidence="2" id="KW-1185">Reference proteome</keyword>
<dbReference type="PANTHER" id="PTHR32487:SF11">
    <property type="entry name" value="NAD-DEPENDENT EPIMERASE_DEHYDRATASE DOMAIN-CONTAINING PROTEIN"/>
    <property type="match status" value="1"/>
</dbReference>
<name>A0A811MGC6_9POAL</name>
<dbReference type="Gene3D" id="3.40.50.720">
    <property type="entry name" value="NAD(P)-binding Rossmann-like Domain"/>
    <property type="match status" value="1"/>
</dbReference>
<gene>
    <name evidence="1" type="ORF">NCGR_LOCUS2184</name>
</gene>
<dbReference type="OrthoDB" id="640923at2759"/>
<organism evidence="1 2">
    <name type="scientific">Miscanthus lutarioriparius</name>
    <dbReference type="NCBI Taxonomy" id="422564"/>
    <lineage>
        <taxon>Eukaryota</taxon>
        <taxon>Viridiplantae</taxon>
        <taxon>Streptophyta</taxon>
        <taxon>Embryophyta</taxon>
        <taxon>Tracheophyta</taxon>
        <taxon>Spermatophyta</taxon>
        <taxon>Magnoliopsida</taxon>
        <taxon>Liliopsida</taxon>
        <taxon>Poales</taxon>
        <taxon>Poaceae</taxon>
        <taxon>PACMAD clade</taxon>
        <taxon>Panicoideae</taxon>
        <taxon>Andropogonodae</taxon>
        <taxon>Andropogoneae</taxon>
        <taxon>Saccharinae</taxon>
        <taxon>Miscanthus</taxon>
    </lineage>
</organism>
<protein>
    <submittedName>
        <fullName evidence="1">Uncharacterized protein</fullName>
    </submittedName>
</protein>
<comment type="caution">
    <text evidence="1">The sequence shown here is derived from an EMBL/GenBank/DDBJ whole genome shotgun (WGS) entry which is preliminary data.</text>
</comment>
<proteinExistence type="predicted"/>
<evidence type="ECO:0000313" key="1">
    <source>
        <dbReference type="EMBL" id="CAD6204125.1"/>
    </source>
</evidence>
<dbReference type="SUPFAM" id="SSF51735">
    <property type="entry name" value="NAD(P)-binding Rossmann-fold domains"/>
    <property type="match status" value="1"/>
</dbReference>
<evidence type="ECO:0000313" key="2">
    <source>
        <dbReference type="Proteomes" id="UP000604825"/>
    </source>
</evidence>